<dbReference type="Gene3D" id="1.25.40.10">
    <property type="entry name" value="Tetratricopeptide repeat domain"/>
    <property type="match status" value="1"/>
</dbReference>
<protein>
    <submittedName>
        <fullName evidence="3">Tetratricopeptide repeat protein</fullName>
    </submittedName>
</protein>
<reference evidence="3 4" key="1">
    <citation type="submission" date="2020-03" db="EMBL/GenBank/DDBJ databases">
        <title>Bradyrhizobium diversity isolated from nodules of Indigofera sp.</title>
        <authorList>
            <person name="Klepa M."/>
            <person name="Helene L."/>
            <person name="Hungria M."/>
        </authorList>
    </citation>
    <scope>NUCLEOTIDE SEQUENCE [LARGE SCALE GENOMIC DNA]</scope>
    <source>
        <strain evidence="3 4">WSM 1791</strain>
    </source>
</reference>
<dbReference type="SUPFAM" id="SSF48452">
    <property type="entry name" value="TPR-like"/>
    <property type="match status" value="1"/>
</dbReference>
<sequence length="238" mass="25646">MNRFGKCFGRTIVAVAFVVTLASTLPAAADSIEVAPGVQVTKRSYTAPINEQPFFGFAVKNPEEKASDEKFVGAIVGATGSREKAFDEITMRGWRAINTGKIREAALRFNQAFLISPEQSAIYHGLAVVAQFRFNDLDAADELFGIALKQPNPVKALRADYGRMLLIAKRPRDALPVLEQAVKDAPDFSDAWTNLAIARFQNGDAAAACAAAEEAAKRRPSNNSGGDLTAVRNAAQCR</sequence>
<feature type="signal peptide" evidence="2">
    <location>
        <begin position="1"/>
        <end position="29"/>
    </location>
</feature>
<dbReference type="InterPro" id="IPR011990">
    <property type="entry name" value="TPR-like_helical_dom_sf"/>
</dbReference>
<gene>
    <name evidence="3" type="ORF">HCN58_03590</name>
</gene>
<name>A0A7Y4GMU4_9BRAD</name>
<dbReference type="Proteomes" id="UP000544122">
    <property type="component" value="Unassembled WGS sequence"/>
</dbReference>
<dbReference type="EMBL" id="JAAVLX010000002">
    <property type="protein sequence ID" value="NOJ38705.1"/>
    <property type="molecule type" value="Genomic_DNA"/>
</dbReference>
<organism evidence="3 4">
    <name type="scientific">Bradyrhizobium australiense</name>
    <dbReference type="NCBI Taxonomy" id="2721161"/>
    <lineage>
        <taxon>Bacteria</taxon>
        <taxon>Pseudomonadati</taxon>
        <taxon>Pseudomonadota</taxon>
        <taxon>Alphaproteobacteria</taxon>
        <taxon>Hyphomicrobiales</taxon>
        <taxon>Nitrobacteraceae</taxon>
        <taxon>Bradyrhizobium</taxon>
    </lineage>
</organism>
<keyword evidence="2" id="KW-0732">Signal</keyword>
<accession>A0A7Y4GMU4</accession>
<keyword evidence="4" id="KW-1185">Reference proteome</keyword>
<proteinExistence type="predicted"/>
<dbReference type="Pfam" id="PF13432">
    <property type="entry name" value="TPR_16"/>
    <property type="match status" value="1"/>
</dbReference>
<evidence type="ECO:0000313" key="4">
    <source>
        <dbReference type="Proteomes" id="UP000544122"/>
    </source>
</evidence>
<comment type="caution">
    <text evidence="3">The sequence shown here is derived from an EMBL/GenBank/DDBJ whole genome shotgun (WGS) entry which is preliminary data.</text>
</comment>
<evidence type="ECO:0000256" key="1">
    <source>
        <dbReference type="SAM" id="MobiDB-lite"/>
    </source>
</evidence>
<dbReference type="AlphaFoldDB" id="A0A7Y4GMU4"/>
<feature type="chain" id="PRO_5031520405" evidence="2">
    <location>
        <begin position="30"/>
        <end position="238"/>
    </location>
</feature>
<feature type="region of interest" description="Disordered" evidence="1">
    <location>
        <begin position="215"/>
        <end position="238"/>
    </location>
</feature>
<evidence type="ECO:0000313" key="3">
    <source>
        <dbReference type="EMBL" id="NOJ38705.1"/>
    </source>
</evidence>
<evidence type="ECO:0000256" key="2">
    <source>
        <dbReference type="SAM" id="SignalP"/>
    </source>
</evidence>